<dbReference type="SMART" id="SM00388">
    <property type="entry name" value="HisKA"/>
    <property type="match status" value="1"/>
</dbReference>
<dbReference type="PROSITE" id="PS50112">
    <property type="entry name" value="PAS"/>
    <property type="match status" value="1"/>
</dbReference>
<dbReference type="SMART" id="SM00387">
    <property type="entry name" value="HATPase_c"/>
    <property type="match status" value="1"/>
</dbReference>
<evidence type="ECO:0000256" key="14">
    <source>
        <dbReference type="PROSITE-ProRule" id="PRU00169"/>
    </source>
</evidence>
<keyword evidence="12" id="KW-1133">Transmembrane helix</keyword>
<evidence type="ECO:0000313" key="19">
    <source>
        <dbReference type="EMBL" id="PTQ59674.1"/>
    </source>
</evidence>
<evidence type="ECO:0000256" key="5">
    <source>
        <dbReference type="ARBA" id="ARBA00022519"/>
    </source>
</evidence>
<evidence type="ECO:0000256" key="13">
    <source>
        <dbReference type="ARBA" id="ARBA00023136"/>
    </source>
</evidence>
<dbReference type="Gene3D" id="3.30.450.20">
    <property type="entry name" value="PAS domain"/>
    <property type="match status" value="2"/>
</dbReference>
<dbReference type="Pfam" id="PF13426">
    <property type="entry name" value="PAS_9"/>
    <property type="match status" value="1"/>
</dbReference>
<evidence type="ECO:0000256" key="6">
    <source>
        <dbReference type="ARBA" id="ARBA00022553"/>
    </source>
</evidence>
<feature type="domain" description="Histidine kinase" evidence="15">
    <location>
        <begin position="506"/>
        <end position="727"/>
    </location>
</feature>
<dbReference type="InterPro" id="IPR035965">
    <property type="entry name" value="PAS-like_dom_sf"/>
</dbReference>
<proteinExistence type="predicted"/>
<dbReference type="SMART" id="SM00065">
    <property type="entry name" value="GAF"/>
    <property type="match status" value="1"/>
</dbReference>
<evidence type="ECO:0000256" key="10">
    <source>
        <dbReference type="ARBA" id="ARBA00022741"/>
    </source>
</evidence>
<reference evidence="19 20" key="1">
    <citation type="submission" date="2018-04" db="EMBL/GenBank/DDBJ databases">
        <title>Genomic Encyclopedia of Type Strains, Phase III (KMG-III): the genomes of soil and plant-associated and newly described type strains.</title>
        <authorList>
            <person name="Whitman W."/>
        </authorList>
    </citation>
    <scope>NUCLEOTIDE SEQUENCE [LARGE SCALE GENOMIC DNA]</scope>
    <source>
        <strain evidence="19 20">MA101b</strain>
    </source>
</reference>
<comment type="subcellular location">
    <subcellularLocation>
        <location evidence="2">Cell inner membrane</location>
        <topology evidence="2">Multi-pass membrane protein</topology>
    </subcellularLocation>
</comment>
<sequence>MTDTTDTAAQTPPILTADAERIAAQVLGHDVGTDPFVAAVRATRMPMIITNPRLPDNPVVFANDAFCRLSGYTREEILGRNCRFLQGPETDPATVATIRDAVRQVQSLEIDVRNHRKDGELFWNRLLLAPVYDTEGVLAYFFASQVDVTIERDKMRGLETSNASLMAELTDRLRLQKEQERELSFTLRAARFGTWTLDIVSHQLIASETCKEIFGRPIDQPFTYEDRLQAIHPDDREKSASEARRCIAEGTDYDVVYRIRRPDGEVRWIASRGQPFYNAKGEALRIAGVSTDITEHQRNEVMRAGLVELGDVFRDIDEPDDIAFAAARIIGSTLEASRAGFGEIDLSAETVTIVRDWSAPQVAPLAGTFALRSYGSYIDDLKRGEEVCVEDARTDPRTGTTAAALESLDARAIINMPVMENGALVAMLYIGSASARRWRADEVVFIREVAERTRIATQRRRSERALSTLAASLEQQVAARTSELQTAEDALRQSQKMEAVGQLTGGVAHDFNNLLTVIRSATDLLKRPDLSPERRERYIDAISDTADRAAKLTGQLLAFARRQALQPEVIDVGQSLRVISDMLGTLTGSRIVISIDLPETPCFTSVDPSQLDTALVNMAVNARDAMDGAGRIDITVRSTGRIPMVRSHPAVEGRYVAISMSDSGSGIEPDALERIFEPFFTTKMVGQGTGLGLSQVFGFAKQSGGDITVESEVGRGTVFTLYLPQVDQAAPAEVDAAGEGLADGHGTCVLVVEDNAEVGTFTTQSLAELGYSTVWAADAQEALAELAADATRFDIVFSDVMMPGMNGIELGKAIRESYPTLPVVLTSGYSSVLAQDGTHGFELLHKPYSVEQLSRILSRAAGCGLIASGDAVNRP</sequence>
<dbReference type="SMART" id="SM00091">
    <property type="entry name" value="PAS"/>
    <property type="match status" value="2"/>
</dbReference>
<dbReference type="InterPro" id="IPR003018">
    <property type="entry name" value="GAF"/>
</dbReference>
<keyword evidence="4" id="KW-1003">Cell membrane</keyword>
<dbReference type="Gene3D" id="2.10.70.100">
    <property type="match status" value="1"/>
</dbReference>
<keyword evidence="7" id="KW-0808">Transferase</keyword>
<dbReference type="PANTHER" id="PTHR43065:SF49">
    <property type="entry name" value="HISTIDINE KINASE"/>
    <property type="match status" value="1"/>
</dbReference>
<evidence type="ECO:0000256" key="4">
    <source>
        <dbReference type="ARBA" id="ARBA00022475"/>
    </source>
</evidence>
<feature type="domain" description="PAC" evidence="18">
    <location>
        <begin position="106"/>
        <end position="160"/>
    </location>
</feature>
<keyword evidence="9" id="KW-0677">Repeat</keyword>
<dbReference type="Gene3D" id="3.30.450.40">
    <property type="match status" value="1"/>
</dbReference>
<dbReference type="InterPro" id="IPR003661">
    <property type="entry name" value="HisK_dim/P_dom"/>
</dbReference>
<dbReference type="FunFam" id="2.10.70.100:FF:000001">
    <property type="entry name" value="Sensory transduction histidine kinase"/>
    <property type="match status" value="1"/>
</dbReference>
<dbReference type="SUPFAM" id="SSF55785">
    <property type="entry name" value="PYP-like sensor domain (PAS domain)"/>
    <property type="match status" value="2"/>
</dbReference>
<dbReference type="InterPro" id="IPR011006">
    <property type="entry name" value="CheY-like_superfamily"/>
</dbReference>
<dbReference type="CDD" id="cd00130">
    <property type="entry name" value="PAS"/>
    <property type="match status" value="2"/>
</dbReference>
<dbReference type="EMBL" id="QAOG01000004">
    <property type="protein sequence ID" value="PTQ59674.1"/>
    <property type="molecule type" value="Genomic_DNA"/>
</dbReference>
<dbReference type="Pfam" id="PF02518">
    <property type="entry name" value="HATPase_c"/>
    <property type="match status" value="1"/>
</dbReference>
<evidence type="ECO:0000259" key="15">
    <source>
        <dbReference type="PROSITE" id="PS50109"/>
    </source>
</evidence>
<dbReference type="PROSITE" id="PS50110">
    <property type="entry name" value="RESPONSE_REGULATORY"/>
    <property type="match status" value="1"/>
</dbReference>
<evidence type="ECO:0000256" key="7">
    <source>
        <dbReference type="ARBA" id="ARBA00022679"/>
    </source>
</evidence>
<dbReference type="SUPFAM" id="SSF55874">
    <property type="entry name" value="ATPase domain of HSP90 chaperone/DNA topoisomerase II/histidine kinase"/>
    <property type="match status" value="1"/>
</dbReference>
<dbReference type="PROSITE" id="PS50109">
    <property type="entry name" value="HIS_KIN"/>
    <property type="match status" value="1"/>
</dbReference>
<evidence type="ECO:0000256" key="11">
    <source>
        <dbReference type="ARBA" id="ARBA00022777"/>
    </source>
</evidence>
<keyword evidence="5" id="KW-0997">Cell inner membrane</keyword>
<evidence type="ECO:0000256" key="1">
    <source>
        <dbReference type="ARBA" id="ARBA00000085"/>
    </source>
</evidence>
<feature type="domain" description="PAS" evidence="17">
    <location>
        <begin position="56"/>
        <end position="105"/>
    </location>
</feature>
<dbReference type="Gene3D" id="3.40.50.2300">
    <property type="match status" value="1"/>
</dbReference>
<dbReference type="GO" id="GO:0000166">
    <property type="term" value="F:nucleotide binding"/>
    <property type="evidence" value="ECO:0007669"/>
    <property type="project" value="UniProtKB-KW"/>
</dbReference>
<dbReference type="Pfam" id="PF01590">
    <property type="entry name" value="GAF"/>
    <property type="match status" value="1"/>
</dbReference>
<dbReference type="InterPro" id="IPR000700">
    <property type="entry name" value="PAS-assoc_C"/>
</dbReference>
<dbReference type="InterPro" id="IPR004358">
    <property type="entry name" value="Sig_transdc_His_kin-like_C"/>
</dbReference>
<dbReference type="Gene3D" id="3.30.565.10">
    <property type="entry name" value="Histidine kinase-like ATPase, C-terminal domain"/>
    <property type="match status" value="1"/>
</dbReference>
<evidence type="ECO:0000313" key="20">
    <source>
        <dbReference type="Proteomes" id="UP000244189"/>
    </source>
</evidence>
<comment type="catalytic activity">
    <reaction evidence="1">
        <text>ATP + protein L-histidine = ADP + protein N-phospho-L-histidine.</text>
        <dbReference type="EC" id="2.7.13.3"/>
    </reaction>
</comment>
<dbReference type="AlphaFoldDB" id="A0A2T5GK33"/>
<keyword evidence="8" id="KW-0812">Transmembrane</keyword>
<dbReference type="SUPFAM" id="SSF52172">
    <property type="entry name" value="CheY-like"/>
    <property type="match status" value="1"/>
</dbReference>
<dbReference type="GO" id="GO:0005886">
    <property type="term" value="C:plasma membrane"/>
    <property type="evidence" value="ECO:0007669"/>
    <property type="project" value="UniProtKB-SubCell"/>
</dbReference>
<dbReference type="GO" id="GO:0000155">
    <property type="term" value="F:phosphorelay sensor kinase activity"/>
    <property type="evidence" value="ECO:0007669"/>
    <property type="project" value="InterPro"/>
</dbReference>
<dbReference type="InterPro" id="IPR036097">
    <property type="entry name" value="HisK_dim/P_sf"/>
</dbReference>
<evidence type="ECO:0000256" key="9">
    <source>
        <dbReference type="ARBA" id="ARBA00022737"/>
    </source>
</evidence>
<feature type="modified residue" description="4-aspartylphosphate" evidence="14">
    <location>
        <position position="799"/>
    </location>
</feature>
<dbReference type="PRINTS" id="PR00344">
    <property type="entry name" value="BCTRLSENSOR"/>
</dbReference>
<protein>
    <recommendedName>
        <fullName evidence="3">histidine kinase</fullName>
        <ecNumber evidence="3">2.7.13.3</ecNumber>
    </recommendedName>
</protein>
<dbReference type="InterPro" id="IPR001610">
    <property type="entry name" value="PAC"/>
</dbReference>
<dbReference type="CDD" id="cd00082">
    <property type="entry name" value="HisKA"/>
    <property type="match status" value="1"/>
</dbReference>
<dbReference type="SMART" id="SM00086">
    <property type="entry name" value="PAC"/>
    <property type="match status" value="2"/>
</dbReference>
<evidence type="ECO:0000259" key="18">
    <source>
        <dbReference type="PROSITE" id="PS50113"/>
    </source>
</evidence>
<dbReference type="InterPro" id="IPR001789">
    <property type="entry name" value="Sig_transdc_resp-reg_receiver"/>
</dbReference>
<feature type="domain" description="Response regulatory" evidence="16">
    <location>
        <begin position="748"/>
        <end position="861"/>
    </location>
</feature>
<evidence type="ECO:0000256" key="3">
    <source>
        <dbReference type="ARBA" id="ARBA00012438"/>
    </source>
</evidence>
<dbReference type="PROSITE" id="PS50113">
    <property type="entry name" value="PAC"/>
    <property type="match status" value="2"/>
</dbReference>
<dbReference type="Gene3D" id="1.10.287.130">
    <property type="match status" value="1"/>
</dbReference>
<evidence type="ECO:0000259" key="17">
    <source>
        <dbReference type="PROSITE" id="PS50112"/>
    </source>
</evidence>
<evidence type="ECO:0000259" key="16">
    <source>
        <dbReference type="PROSITE" id="PS50110"/>
    </source>
</evidence>
<keyword evidence="20" id="KW-1185">Reference proteome</keyword>
<dbReference type="InterPro" id="IPR005467">
    <property type="entry name" value="His_kinase_dom"/>
</dbReference>
<dbReference type="InterPro" id="IPR029016">
    <property type="entry name" value="GAF-like_dom_sf"/>
</dbReference>
<dbReference type="PANTHER" id="PTHR43065">
    <property type="entry name" value="SENSOR HISTIDINE KINASE"/>
    <property type="match status" value="1"/>
</dbReference>
<dbReference type="InterPro" id="IPR013655">
    <property type="entry name" value="PAS_fold_3"/>
</dbReference>
<evidence type="ECO:0000256" key="2">
    <source>
        <dbReference type="ARBA" id="ARBA00004429"/>
    </source>
</evidence>
<dbReference type="InterPro" id="IPR036890">
    <property type="entry name" value="HATPase_C_sf"/>
</dbReference>
<dbReference type="Pfam" id="PF00072">
    <property type="entry name" value="Response_reg"/>
    <property type="match status" value="1"/>
</dbReference>
<gene>
    <name evidence="19" type="ORF">C8J26_2526</name>
</gene>
<feature type="domain" description="PAC" evidence="18">
    <location>
        <begin position="253"/>
        <end position="305"/>
    </location>
</feature>
<dbReference type="Pfam" id="PF08447">
    <property type="entry name" value="PAS_3"/>
    <property type="match status" value="1"/>
</dbReference>
<keyword evidence="11" id="KW-0418">Kinase</keyword>
<dbReference type="InterPro" id="IPR003594">
    <property type="entry name" value="HATPase_dom"/>
</dbReference>
<dbReference type="InterPro" id="IPR000014">
    <property type="entry name" value="PAS"/>
</dbReference>
<name>A0A2T5GK33_9SPHN</name>
<dbReference type="SMART" id="SM00448">
    <property type="entry name" value="REC"/>
    <property type="match status" value="1"/>
</dbReference>
<evidence type="ECO:0000256" key="8">
    <source>
        <dbReference type="ARBA" id="ARBA00022692"/>
    </source>
</evidence>
<comment type="caution">
    <text evidence="19">The sequence shown here is derived from an EMBL/GenBank/DDBJ whole genome shotgun (WGS) entry which is preliminary data.</text>
</comment>
<dbReference type="NCBIfam" id="TIGR00229">
    <property type="entry name" value="sensory_box"/>
    <property type="match status" value="2"/>
</dbReference>
<evidence type="ECO:0000256" key="12">
    <source>
        <dbReference type="ARBA" id="ARBA00022989"/>
    </source>
</evidence>
<keyword evidence="13" id="KW-0472">Membrane</keyword>
<keyword evidence="10" id="KW-0547">Nucleotide-binding</keyword>
<dbReference type="RefSeq" id="WP_244185286.1">
    <property type="nucleotide sequence ID" value="NZ_QAOG01000004.1"/>
</dbReference>
<organism evidence="19 20">
    <name type="scientific">Sphingomonas aurantiaca</name>
    <dbReference type="NCBI Taxonomy" id="185949"/>
    <lineage>
        <taxon>Bacteria</taxon>
        <taxon>Pseudomonadati</taxon>
        <taxon>Pseudomonadota</taxon>
        <taxon>Alphaproteobacteria</taxon>
        <taxon>Sphingomonadales</taxon>
        <taxon>Sphingomonadaceae</taxon>
        <taxon>Sphingomonas</taxon>
    </lineage>
</organism>
<dbReference type="SUPFAM" id="SSF47384">
    <property type="entry name" value="Homodimeric domain of signal transducing histidine kinase"/>
    <property type="match status" value="1"/>
</dbReference>
<dbReference type="EC" id="2.7.13.3" evidence="3"/>
<accession>A0A2T5GK33</accession>
<dbReference type="Proteomes" id="UP000244189">
    <property type="component" value="Unassembled WGS sequence"/>
</dbReference>
<dbReference type="SUPFAM" id="SSF55781">
    <property type="entry name" value="GAF domain-like"/>
    <property type="match status" value="1"/>
</dbReference>
<keyword evidence="6 14" id="KW-0597">Phosphoprotein</keyword>
<dbReference type="Pfam" id="PF00512">
    <property type="entry name" value="HisKA"/>
    <property type="match status" value="1"/>
</dbReference>